<keyword evidence="2" id="KW-1185">Reference proteome</keyword>
<reference evidence="2" key="1">
    <citation type="journal article" date="2019" name="Int. J. Syst. Evol. Microbiol.">
        <title>The Global Catalogue of Microorganisms (GCM) 10K type strain sequencing project: providing services to taxonomists for standard genome sequencing and annotation.</title>
        <authorList>
            <consortium name="The Broad Institute Genomics Platform"/>
            <consortium name="The Broad Institute Genome Sequencing Center for Infectious Disease"/>
            <person name="Wu L."/>
            <person name="Ma J."/>
        </authorList>
    </citation>
    <scope>NUCLEOTIDE SEQUENCE [LARGE SCALE GENOMIC DNA]</scope>
    <source>
        <strain evidence="2">NBRC 103632</strain>
    </source>
</reference>
<evidence type="ECO:0000313" key="2">
    <source>
        <dbReference type="Proteomes" id="UP001157440"/>
    </source>
</evidence>
<evidence type="ECO:0008006" key="3">
    <source>
        <dbReference type="Google" id="ProtNLM"/>
    </source>
</evidence>
<comment type="caution">
    <text evidence="1">The sequence shown here is derived from an EMBL/GenBank/DDBJ whole genome shotgun (WGS) entry which is preliminary data.</text>
</comment>
<dbReference type="EMBL" id="BSPL01000017">
    <property type="protein sequence ID" value="GLS70903.1"/>
    <property type="molecule type" value="Genomic_DNA"/>
</dbReference>
<dbReference type="SUPFAM" id="SSF48452">
    <property type="entry name" value="TPR-like"/>
    <property type="match status" value="1"/>
</dbReference>
<dbReference type="AlphaFoldDB" id="A0AA37WUC0"/>
<dbReference type="InterPro" id="IPR011990">
    <property type="entry name" value="TPR-like_helical_dom_sf"/>
</dbReference>
<gene>
    <name evidence="1" type="ORF">GCM10007890_29160</name>
</gene>
<dbReference type="Proteomes" id="UP001157440">
    <property type="component" value="Unassembled WGS sequence"/>
</dbReference>
<organism evidence="1 2">
    <name type="scientific">Methylobacterium tardum</name>
    <dbReference type="NCBI Taxonomy" id="374432"/>
    <lineage>
        <taxon>Bacteria</taxon>
        <taxon>Pseudomonadati</taxon>
        <taxon>Pseudomonadota</taxon>
        <taxon>Alphaproteobacteria</taxon>
        <taxon>Hyphomicrobiales</taxon>
        <taxon>Methylobacteriaceae</taxon>
        <taxon>Methylobacterium</taxon>
    </lineage>
</organism>
<dbReference type="Gene3D" id="1.25.40.10">
    <property type="entry name" value="Tetratricopeptide repeat domain"/>
    <property type="match status" value="1"/>
</dbReference>
<sequence length="250" mass="28968">MLHEFIDSKDVYWTKPMPLVMRRGEDGARHRDASTYRRDAEILRKALDTEKDPFLIARYTFYLAQSYRDSDEPRKAIEFYSKRAELGFWQEEVYISLLSAAQLKHSLKDPEDEIRAVFDRAISVCPHRAEAHHGATFFFRQRGQHANAFFYAQQALHLKAPSEALFLQNWIYSYGLRDEYAVSAFNTGQYRACFSTCLDILDQANIPPDVRTRIAGLAREALAKMVDPAWGCQQSPYSAEFWPCWEFAAA</sequence>
<evidence type="ECO:0000313" key="1">
    <source>
        <dbReference type="EMBL" id="GLS70903.1"/>
    </source>
</evidence>
<accession>A0AA37WUC0</accession>
<protein>
    <recommendedName>
        <fullName evidence="3">Tetratricopeptide repeat protein</fullName>
    </recommendedName>
</protein>
<proteinExistence type="predicted"/>
<name>A0AA37WUC0_9HYPH</name>